<comment type="caution">
    <text evidence="2">The sequence shown here is derived from an EMBL/GenBank/DDBJ whole genome shotgun (WGS) entry which is preliminary data.</text>
</comment>
<sequence length="241" mass="27119">MKNNITLLIIFLFFAQFLSAQAGLEKWVKGQIMSEAIPLEGINIINTSSKINSISDQYGNFSIVAKEGDVLSFSAADYESLRKIINKQEFKLGSIVVNMTATSVELKEVIINGNSEISAENLGIIPRGQIKLTPAERKVYTATSTPTDALLNYFSGRTKMLKKEVELEKKEVLRAKLEYLFEDKYYIETLKIPEELIKGFQYYCVEDAGFASSLQSKNKTMSMFLIVGLASNYNQKRVYGK</sequence>
<name>A0A2U1JTU9_9FLAO</name>
<feature type="signal peptide" evidence="1">
    <location>
        <begin position="1"/>
        <end position="22"/>
    </location>
</feature>
<dbReference type="EMBL" id="QCZH01000014">
    <property type="protein sequence ID" value="PWA08379.1"/>
    <property type="molecule type" value="Genomic_DNA"/>
</dbReference>
<dbReference type="InterPro" id="IPR008969">
    <property type="entry name" value="CarboxyPept-like_regulatory"/>
</dbReference>
<accession>A0A2U1JTU9</accession>
<proteinExistence type="predicted"/>
<organism evidence="2 3">
    <name type="scientific">Flavobacterium laiguense</name>
    <dbReference type="NCBI Taxonomy" id="2169409"/>
    <lineage>
        <taxon>Bacteria</taxon>
        <taxon>Pseudomonadati</taxon>
        <taxon>Bacteroidota</taxon>
        <taxon>Flavobacteriia</taxon>
        <taxon>Flavobacteriales</taxon>
        <taxon>Flavobacteriaceae</taxon>
        <taxon>Flavobacterium</taxon>
    </lineage>
</organism>
<dbReference type="SUPFAM" id="SSF49464">
    <property type="entry name" value="Carboxypeptidase regulatory domain-like"/>
    <property type="match status" value="1"/>
</dbReference>
<protein>
    <recommendedName>
        <fullName evidence="4">TonB-dependent receptor</fullName>
    </recommendedName>
</protein>
<dbReference type="OrthoDB" id="1427655at2"/>
<feature type="chain" id="PRO_5015532064" description="TonB-dependent receptor" evidence="1">
    <location>
        <begin position="23"/>
        <end position="241"/>
    </location>
</feature>
<dbReference type="AlphaFoldDB" id="A0A2U1JTU9"/>
<evidence type="ECO:0000313" key="2">
    <source>
        <dbReference type="EMBL" id="PWA08379.1"/>
    </source>
</evidence>
<dbReference type="RefSeq" id="WP_116763877.1">
    <property type="nucleotide sequence ID" value="NZ_QCZH01000014.1"/>
</dbReference>
<keyword evidence="3" id="KW-1185">Reference proteome</keyword>
<keyword evidence="1" id="KW-0732">Signal</keyword>
<evidence type="ECO:0008006" key="4">
    <source>
        <dbReference type="Google" id="ProtNLM"/>
    </source>
</evidence>
<evidence type="ECO:0000256" key="1">
    <source>
        <dbReference type="SAM" id="SignalP"/>
    </source>
</evidence>
<reference evidence="2 3" key="1">
    <citation type="submission" date="2018-04" db="EMBL/GenBank/DDBJ databases">
        <title>Flavobacterium sp. nov., isolated from glacier ice.</title>
        <authorList>
            <person name="Liu Q."/>
            <person name="Xin Y.-H."/>
        </authorList>
    </citation>
    <scope>NUCLEOTIDE SEQUENCE [LARGE SCALE GENOMIC DNA]</scope>
    <source>
        <strain evidence="2 3">LB2P30</strain>
    </source>
</reference>
<gene>
    <name evidence="2" type="ORF">DB891_12270</name>
</gene>
<evidence type="ECO:0000313" key="3">
    <source>
        <dbReference type="Proteomes" id="UP000245618"/>
    </source>
</evidence>
<dbReference type="Proteomes" id="UP000245618">
    <property type="component" value="Unassembled WGS sequence"/>
</dbReference>